<keyword evidence="3" id="KW-1185">Reference proteome</keyword>
<dbReference type="Gene3D" id="1.10.555.10">
    <property type="entry name" value="Rho GTPase activation protein"/>
    <property type="match status" value="1"/>
</dbReference>
<dbReference type="PROSITE" id="PS50238">
    <property type="entry name" value="RHOGAP"/>
    <property type="match status" value="1"/>
</dbReference>
<dbReference type="Gene3D" id="2.30.29.30">
    <property type="entry name" value="Pleckstrin-homology domain (PH domain)/Phosphotyrosine-binding domain (PTB)"/>
    <property type="match status" value="1"/>
</dbReference>
<dbReference type="InterPro" id="IPR011993">
    <property type="entry name" value="PH-like_dom_sf"/>
</dbReference>
<evidence type="ECO:0000259" key="2">
    <source>
        <dbReference type="PROSITE" id="PS50238"/>
    </source>
</evidence>
<dbReference type="PANTHER" id="PTHR23179">
    <property type="entry name" value="T-CELL ACTIVATION RHO GTPASE ACTIVATING PROTEIN-RELATED"/>
    <property type="match status" value="1"/>
</dbReference>
<dbReference type="InterPro" id="IPR008936">
    <property type="entry name" value="Rho_GTPase_activation_prot"/>
</dbReference>
<evidence type="ECO:0000313" key="4">
    <source>
        <dbReference type="RefSeq" id="XP_017770452.1"/>
    </source>
</evidence>
<dbReference type="InterPro" id="IPR000198">
    <property type="entry name" value="RhoGAP_dom"/>
</dbReference>
<organism evidence="3 4">
    <name type="scientific">Nicrophorus vespilloides</name>
    <name type="common">Boreal carrion beetle</name>
    <dbReference type="NCBI Taxonomy" id="110193"/>
    <lineage>
        <taxon>Eukaryota</taxon>
        <taxon>Metazoa</taxon>
        <taxon>Ecdysozoa</taxon>
        <taxon>Arthropoda</taxon>
        <taxon>Hexapoda</taxon>
        <taxon>Insecta</taxon>
        <taxon>Pterygota</taxon>
        <taxon>Neoptera</taxon>
        <taxon>Endopterygota</taxon>
        <taxon>Coleoptera</taxon>
        <taxon>Polyphaga</taxon>
        <taxon>Staphyliniformia</taxon>
        <taxon>Silphidae</taxon>
        <taxon>Nicrophorinae</taxon>
        <taxon>Nicrophorus</taxon>
    </lineage>
</organism>
<dbReference type="Pfam" id="PF22286">
    <property type="entry name" value="RHG20_PH"/>
    <property type="match status" value="1"/>
</dbReference>
<reference evidence="4 5" key="1">
    <citation type="submission" date="2025-05" db="UniProtKB">
        <authorList>
            <consortium name="RefSeq"/>
        </authorList>
    </citation>
    <scope>IDENTIFICATION</scope>
    <source>
        <tissue evidence="4 5">Whole Larva</tissue>
    </source>
</reference>
<dbReference type="RefSeq" id="XP_017770453.1">
    <property type="nucleotide sequence ID" value="XM_017914964.1"/>
</dbReference>
<dbReference type="Pfam" id="PF00620">
    <property type="entry name" value="RhoGAP"/>
    <property type="match status" value="1"/>
</dbReference>
<dbReference type="InterPro" id="IPR047887">
    <property type="entry name" value="ARHGAP20_PH"/>
</dbReference>
<gene>
    <name evidence="4 5" type="primary">LOC108558144</name>
</gene>
<name>A0ABM1M7A2_NICVS</name>
<dbReference type="PANTHER" id="PTHR23179:SF3">
    <property type="entry name" value="RHO GTPASE-ACTIVATING PROTEIN 20"/>
    <property type="match status" value="1"/>
</dbReference>
<evidence type="ECO:0000313" key="3">
    <source>
        <dbReference type="Proteomes" id="UP000695000"/>
    </source>
</evidence>
<sequence>MFDNLITRITSPSARRRHTYHCPEVHSDPEDNEPITPRKPRLLERRRKGRRVPEPGLRQARSLGRLDGLKEAERLADYGRLISGSQPSLDGRRKDLDRIQDLFPHDFLCLHATEPNSSYHVKSKSFRKKSLGDLHNLHDLCPSKMCNRIFLVEAPCAMSLPNLQLTAKPRHLFLFSDLLIVAKPRSGGTFKLKESVRVSELWLSPCPESDTGFLIGWPNPARTVLVTFCTQAARDSWWRELQQALAAQLRLEPPVTNIKVVYRDPLTGTECSKTLGVGPETNTGDIARLALDETRTSEWGYTLYARDRDSAPCPLIGCERPHSIQLARLRQSLCAEEGFDLTHCNNNRLPCDIVFEIKPNCKPTARKTPLKLFRKNSCRIFGVPLQRLCANNTLPPAISATLRALFQRGPQTQGIFRRCASARALRELREKVDLQGSAICEEISSTPALLLAALLKDFLRSLPEPLLSGNAKEWLNVASSGRIEHLRRLLSLLPRENHLLLAHVISVLHHIAKRSRFNLMSAANLGVCVGPSLLWEASPNAPMRSLPALVEMLIGQCQTLFGPQVVSLLGEVSSDSGAEESDSLHSLGLSLDSMELSKDQKSLSRDSGLTLSEDDRDSPGLLYHNATFHRSDWARQAARMRSLDNTWIEEDEAFCTSNESLCGPPIPPRRPPPLRHLPPVHLPPLYRPPPPPPPTYATARLLLVTDAESESYV</sequence>
<proteinExistence type="predicted"/>
<protein>
    <submittedName>
        <fullName evidence="4 5">Rho GTPase-activating protein 20-like isoform X1</fullName>
    </submittedName>
</protein>
<dbReference type="GeneID" id="108558144"/>
<dbReference type="SMART" id="SM00324">
    <property type="entry name" value="RhoGAP"/>
    <property type="match status" value="1"/>
</dbReference>
<evidence type="ECO:0000313" key="5">
    <source>
        <dbReference type="RefSeq" id="XP_017770453.1"/>
    </source>
</evidence>
<dbReference type="Proteomes" id="UP000695000">
    <property type="component" value="Unplaced"/>
</dbReference>
<keyword evidence="1" id="KW-0343">GTPase activation</keyword>
<accession>A0ABM1M7A2</accession>
<dbReference type="RefSeq" id="XP_017770452.1">
    <property type="nucleotide sequence ID" value="XM_017914963.1"/>
</dbReference>
<evidence type="ECO:0000256" key="1">
    <source>
        <dbReference type="ARBA" id="ARBA00022468"/>
    </source>
</evidence>
<feature type="domain" description="Rho-GAP" evidence="2">
    <location>
        <begin position="383"/>
        <end position="561"/>
    </location>
</feature>
<dbReference type="SUPFAM" id="SSF50729">
    <property type="entry name" value="PH domain-like"/>
    <property type="match status" value="1"/>
</dbReference>
<dbReference type="SUPFAM" id="SSF48350">
    <property type="entry name" value="GTPase activation domain, GAP"/>
    <property type="match status" value="1"/>
</dbReference>